<dbReference type="PATRIC" id="fig|314722.6.peg.1395"/>
<feature type="signal peptide" evidence="2">
    <location>
        <begin position="1"/>
        <end position="27"/>
    </location>
</feature>
<dbReference type="InterPro" id="IPR027385">
    <property type="entry name" value="Beta-barrel_OMP"/>
</dbReference>
<dbReference type="EMBL" id="CP011144">
    <property type="protein sequence ID" value="AKC86472.1"/>
    <property type="molecule type" value="Genomic_DNA"/>
</dbReference>
<dbReference type="AlphaFoldDB" id="A0A0E3Z147"/>
<dbReference type="KEGG" id="psuw:WQ53_06525"/>
<evidence type="ECO:0000313" key="5">
    <source>
        <dbReference type="Proteomes" id="UP000033067"/>
    </source>
</evidence>
<dbReference type="SUPFAM" id="SSF56925">
    <property type="entry name" value="OMPA-like"/>
    <property type="match status" value="1"/>
</dbReference>
<name>A0A0E3Z147_9GAMM</name>
<dbReference type="Pfam" id="PF13505">
    <property type="entry name" value="OMP_b-brl"/>
    <property type="match status" value="1"/>
</dbReference>
<sequence length="236" mass="25720">MNAYLESGVRAIALGGLAMLAAGAAQAQERTDGWYVEGALTWSMPKDSAGTVANAAFPGVPPTTLHLVNSVDDGWGGLLAFGYRSGRFRVEAEVGTTRNDGDSYTTVSPVQVTRPQEGRFDVTRYMVNTHLDLADNRWNPHLGFGAGWADVTLYAFGRPAPAPPTVPPMKMIDGDDTVLAYQLIAGIAYDFNPKLALTVRYRWFEAADAETVDMRGERISRETSGHNLDVGLRYRF</sequence>
<keyword evidence="5" id="KW-1185">Reference proteome</keyword>
<feature type="chain" id="PRO_5002415871" description="Outer membrane protein beta-barrel domain-containing protein" evidence="2">
    <location>
        <begin position="28"/>
        <end position="236"/>
    </location>
</feature>
<dbReference type="Gene3D" id="2.40.160.20">
    <property type="match status" value="1"/>
</dbReference>
<organism evidence="4 5">
    <name type="scientific">Pseudoxanthomonas suwonensis</name>
    <dbReference type="NCBI Taxonomy" id="314722"/>
    <lineage>
        <taxon>Bacteria</taxon>
        <taxon>Pseudomonadati</taxon>
        <taxon>Pseudomonadota</taxon>
        <taxon>Gammaproteobacteria</taxon>
        <taxon>Lysobacterales</taxon>
        <taxon>Lysobacteraceae</taxon>
        <taxon>Pseudoxanthomonas</taxon>
    </lineage>
</organism>
<gene>
    <name evidence="4" type="ORF">WQ53_06525</name>
</gene>
<evidence type="ECO:0000256" key="1">
    <source>
        <dbReference type="ARBA" id="ARBA00022729"/>
    </source>
</evidence>
<dbReference type="Proteomes" id="UP000033067">
    <property type="component" value="Chromosome"/>
</dbReference>
<evidence type="ECO:0000256" key="2">
    <source>
        <dbReference type="SAM" id="SignalP"/>
    </source>
</evidence>
<protein>
    <recommendedName>
        <fullName evidence="3">Outer membrane protein beta-barrel domain-containing protein</fullName>
    </recommendedName>
</protein>
<evidence type="ECO:0000313" key="4">
    <source>
        <dbReference type="EMBL" id="AKC86472.1"/>
    </source>
</evidence>
<reference evidence="4 5" key="1">
    <citation type="journal article" date="2015" name="Genome Announc.">
        <title>Complete Genome Sequence of Pseudoxanthomonas suwonensis Strain J1, a Cellulose-Degrading Bacterium Isolated from Leaf- and Wood-Enriched Soil.</title>
        <authorList>
            <person name="Hou L."/>
            <person name="Jiang J."/>
            <person name="Xu Z."/>
            <person name="Zhou Y."/>
            <person name="Leung F.C."/>
        </authorList>
    </citation>
    <scope>NUCLEOTIDE SEQUENCE [LARGE SCALE GENOMIC DNA]</scope>
    <source>
        <strain evidence="4 5">J1</strain>
    </source>
</reference>
<accession>A0A0E3Z147</accession>
<dbReference type="InterPro" id="IPR011250">
    <property type="entry name" value="OMP/PagP_B-barrel"/>
</dbReference>
<proteinExistence type="predicted"/>
<dbReference type="RefSeq" id="WP_052631315.1">
    <property type="nucleotide sequence ID" value="NZ_CP011144.1"/>
</dbReference>
<feature type="domain" description="Outer membrane protein beta-barrel" evidence="3">
    <location>
        <begin position="17"/>
        <end position="236"/>
    </location>
</feature>
<evidence type="ECO:0000259" key="3">
    <source>
        <dbReference type="Pfam" id="PF13505"/>
    </source>
</evidence>
<keyword evidence="1 2" id="KW-0732">Signal</keyword>
<dbReference type="OrthoDB" id="9810784at2"/>